<gene>
    <name evidence="4" type="ORF">LTR24_008821</name>
</gene>
<feature type="compositionally biased region" description="Basic and acidic residues" evidence="1">
    <location>
        <begin position="758"/>
        <end position="768"/>
    </location>
</feature>
<protein>
    <recommendedName>
        <fullName evidence="6">HEAT repeat protein</fullName>
    </recommendedName>
</protein>
<accession>A0ABR0JZL7</accession>
<dbReference type="Pfam" id="PF21547">
    <property type="entry name" value="TTI1"/>
    <property type="match status" value="1"/>
</dbReference>
<dbReference type="Pfam" id="PF24181">
    <property type="entry name" value="TPR_TTI1_C"/>
    <property type="match status" value="1"/>
</dbReference>
<reference evidence="4 5" key="1">
    <citation type="submission" date="2023-08" db="EMBL/GenBank/DDBJ databases">
        <title>Black Yeasts Isolated from many extreme environments.</title>
        <authorList>
            <person name="Coleine C."/>
            <person name="Stajich J.E."/>
            <person name="Selbmann L."/>
        </authorList>
    </citation>
    <scope>NUCLEOTIDE SEQUENCE [LARGE SCALE GENOMIC DNA]</scope>
    <source>
        <strain evidence="4 5">CCFEE 5885</strain>
    </source>
</reference>
<keyword evidence="5" id="KW-1185">Reference proteome</keyword>
<evidence type="ECO:0000256" key="1">
    <source>
        <dbReference type="SAM" id="MobiDB-lite"/>
    </source>
</evidence>
<feature type="region of interest" description="Disordered" evidence="1">
    <location>
        <begin position="941"/>
        <end position="965"/>
    </location>
</feature>
<evidence type="ECO:0000259" key="3">
    <source>
        <dbReference type="Pfam" id="PF24181"/>
    </source>
</evidence>
<dbReference type="InterPro" id="IPR016024">
    <property type="entry name" value="ARM-type_fold"/>
</dbReference>
<dbReference type="InterPro" id="IPR057566">
    <property type="entry name" value="TPR_TTI1_N"/>
</dbReference>
<dbReference type="PANTHER" id="PTHR18460:SF3">
    <property type="entry name" value="TELO2-INTERACTING PROTEIN 1 HOMOLOG"/>
    <property type="match status" value="1"/>
</dbReference>
<sequence length="1113" mass="122626">MDNQRQQAFLKLKPACVNLSSVALRFRTKDAAVKDVLRALEAVRGVLDELAKSDQLDAKLAEYAFFPLAQQVFNEAKRLSPRCLEVAAECVTLLVSHGYRQALAQELGKQLIILMSMLAGAGPNAQTEPATEELKVACFQCIYAVAKALDASQKGSDVFEDQGTRNVVDQLVYLLLEAITESSSDQVQISASSVLLQLITSISSRVFLASLLPRTASALTKALKPSTKARRTQKVLATNLKALRSILNATLADRVALNPSASDEREALGESWLRATSGQVKNALIQVSKLRTYDSAIVHRALEELCVMVIEECHATLADSVSAMIETLVVLSAQPDNQSARSTCRHLVIAYPEIEEMLKASFMNWSRSLPRLMQAQDERTKQFTLQKLAATLPLLCESQSSNITVVNNLVPLLVSGISNMIQDTSSKTYELRGDSNTTLDALVRAPPAEDRRFEQFILSHESQRDTKRYLEELVNILRQSPEQSNIARWLMDSVAEAEGVARLASFWLALQLLQDGNGTSKHMSIDDFLTSTSSQSELTSTSSILSDVHATALPLLSSVFDESSDEEYAWQVQTLAMEAIVLYAQSYSGDSYRPELIDTLYPVLSFLGSPNAMLRSHAMTALDKLAHSCQYTSTADLLISNVDYLVNSVAWKLNTYSLSPEAPQILRMMVHLCGAELMPYLDDLIQSIFAALDNYHGYPEWVETLFSTLKAMVDVAVKQPNLAIAQGRDVSVHHKSASPISNTSDILDDLRARKRRKLDFGRSAEEPPSKAPQRPWTDALDGPSFSKPAEPSDEELDNMSDNEANEKLAPLKPLAEEEEQKLSKSHTLLLNIAKSTVPHLASPSSTVRHLLLDLLKDISPLLSRDENSFLPLINAIWPVIVPRLFANQTDDEETAYNIAAAADTIAVLCQKAGDFMASRIEEVIQQLVRLFRSVQGQINTKSPSSRSEAFNGVAQSLSSSTPAGKPRFVGSGAIDLRVVKSSNEETSPASKPNSERQMMFRPDSMRTSQGQILDSLINLLVSIIGNVRLTLDTGDEIMVLLMPLMHLKEGLREALEVYNEDAVWLYDLQTGQYMSAEEAGRGVLRPGRSGALDMPKLRPALQEKGFRLLKVTT</sequence>
<dbReference type="InterPro" id="IPR052587">
    <property type="entry name" value="TELO2-interacting_protein_1"/>
</dbReference>
<dbReference type="InterPro" id="IPR057567">
    <property type="entry name" value="TPR_TTI1_C"/>
</dbReference>
<proteinExistence type="predicted"/>
<evidence type="ECO:0000259" key="2">
    <source>
        <dbReference type="Pfam" id="PF24173"/>
    </source>
</evidence>
<dbReference type="EMBL" id="JAVRRG010000164">
    <property type="protein sequence ID" value="KAK5079931.1"/>
    <property type="molecule type" value="Genomic_DNA"/>
</dbReference>
<dbReference type="SUPFAM" id="SSF48371">
    <property type="entry name" value="ARM repeat"/>
    <property type="match status" value="1"/>
</dbReference>
<dbReference type="Gene3D" id="1.25.10.10">
    <property type="entry name" value="Leucine-rich Repeat Variant"/>
    <property type="match status" value="2"/>
</dbReference>
<dbReference type="Pfam" id="PF24173">
    <property type="entry name" value="TPR_TTI1_N"/>
    <property type="match status" value="1"/>
</dbReference>
<organism evidence="4 5">
    <name type="scientific">Lithohypha guttulata</name>
    <dbReference type="NCBI Taxonomy" id="1690604"/>
    <lineage>
        <taxon>Eukaryota</taxon>
        <taxon>Fungi</taxon>
        <taxon>Dikarya</taxon>
        <taxon>Ascomycota</taxon>
        <taxon>Pezizomycotina</taxon>
        <taxon>Eurotiomycetes</taxon>
        <taxon>Chaetothyriomycetidae</taxon>
        <taxon>Chaetothyriales</taxon>
        <taxon>Trichomeriaceae</taxon>
        <taxon>Lithohypha</taxon>
    </lineage>
</organism>
<dbReference type="Proteomes" id="UP001345013">
    <property type="component" value="Unassembled WGS sequence"/>
</dbReference>
<dbReference type="InterPro" id="IPR011989">
    <property type="entry name" value="ARM-like"/>
</dbReference>
<evidence type="ECO:0000313" key="5">
    <source>
        <dbReference type="Proteomes" id="UP001345013"/>
    </source>
</evidence>
<evidence type="ECO:0008006" key="6">
    <source>
        <dbReference type="Google" id="ProtNLM"/>
    </source>
</evidence>
<dbReference type="PANTHER" id="PTHR18460">
    <property type="entry name" value="TEL2 INTERACTING PROTEIN 1 TTI1 FAMILY MEMBER"/>
    <property type="match status" value="1"/>
</dbReference>
<feature type="domain" description="TTI1 N-terminal TPR" evidence="2">
    <location>
        <begin position="9"/>
        <end position="333"/>
    </location>
</feature>
<feature type="compositionally biased region" description="Polar residues" evidence="1">
    <location>
        <begin position="941"/>
        <end position="962"/>
    </location>
</feature>
<feature type="compositionally biased region" description="Acidic residues" evidence="1">
    <location>
        <begin position="791"/>
        <end position="800"/>
    </location>
</feature>
<dbReference type="InterPro" id="IPR049362">
    <property type="entry name" value="TTI1_rpt"/>
</dbReference>
<evidence type="ECO:0000313" key="4">
    <source>
        <dbReference type="EMBL" id="KAK5079931.1"/>
    </source>
</evidence>
<comment type="caution">
    <text evidence="4">The sequence shown here is derived from an EMBL/GenBank/DDBJ whole genome shotgun (WGS) entry which is preliminary data.</text>
</comment>
<feature type="region of interest" description="Disordered" evidence="1">
    <location>
        <begin position="758"/>
        <end position="801"/>
    </location>
</feature>
<feature type="domain" description="TTI1 C-terminal TPR" evidence="3">
    <location>
        <begin position="796"/>
        <end position="938"/>
    </location>
</feature>
<name>A0ABR0JZL7_9EURO</name>